<dbReference type="EMBL" id="CP028777">
    <property type="protein sequence ID" value="AWU78139.1"/>
    <property type="molecule type" value="Genomic_DNA"/>
</dbReference>
<protein>
    <recommendedName>
        <fullName evidence="5 16">Serine/threonine-protein kinase Tel1</fullName>
        <ecNumber evidence="4 16">2.7.11.1</ecNumber>
    </recommendedName>
</protein>
<sequence>MLYVYFFIACIRTRLIIQILTMHVFNTPAQLATNKVKDKNDAIEKLQNINFASPSTINSFDPEALLKLVNSLDLLIDSDLLLYSKPNSSSIVEIRLNKVSTVLRSILVNILGSKQSIALYKPRQSEKIINTILKYLTYTPPGCKQTIVEPLMLNLTKTLYSLFRVQCFRDHLYLKTYESILRKVLLCLELLIFDFKSIANNEAVLIELLSLLYEFLNPAFTSGLNILLNSPSGSQIYYPRIVDVVLNYLKILFEDNKRERESLIIIFKIINKCLIDLSTSHTKFCYRLYKIGVQLILEAKSITSSRLITEMALFVNLIPQFVTLKNLYKIKGDNWNINTSGELSFKTPNVITTSSERIGHSTDSSAIINASSEVEDNMGFSEEDEDDGEEKPKIDLFSISRSNKRKYEGHHFLESNEELDNLAKVIDVLFGLFHDTSVKRQIELKYNHVQLHSFPVPKKEKNSWLCFHFLSLTKDSPSKPWLLFLGFGQLLIAYYQLKLEKFEAQKFTDEVMMVKRKRLTFMKSDTYMQISDSLHYFDNPLDLLTSILTDESLNNNVQILTILKTLSLLLGFIFSNSNMKSCYDILEKFINSADLHLTRIMHVFEKHDNNIKYWALHSLDIMFSILVYHKGFETANIKSSVVSIYHKSIKYSLDFLKDPNMSNVSCIFLFHLSVFETISNPLLFTLNKNLVQQYENIIDLAEINGPAILSKEAVLFWYASYNIGKKYKFNNVQFLKLGDTFNPQLFSQKVSNWIFCKLDQFSKISSITDTIPIVVQLKRLYGDDKEDFIPEQFISNESFYDGPSLHLIRDFMKKQYLSTYILKKISPNGTIIEIPPYKFSNERLIVNEITLNKMNRELSKVFNLMMENANISVTLSWIIPIIVFFKQGQVATFPDFNLANYTDYVVSSLKDPKCYLFYITLVDQLHAAGKVTIDKVLLPTVKTVQLGLNLLISSNQLHENQHLSEEDLFDSFMPSSETEITACQFADYNKYNYNSLYFHRHTFEQKIINFVLNSELSTNVDSMFAALLLFTSKVKDKFQLLGCYYEIMKWLECGQVVLSVNIVDGIFNQVTTFLEDHTMKTYEAALICVTRIFEYTSKTWMSASMGIESDGKSVYEYLINLYSKGMIHNELSLIGVFSFFQAIIQNQMVASNLFDYRQILIESTKYFHLFDNYGKFQVLNSVLATVKSQKDIFETYTLFLKSFRSPQQSVESSATFCCFMSRMSNASESLIITTVCNLLELSNFKQILDYMEFAISDITYSNRIPHPNRLFWNFKEVFFKCWESFQLPIENFPFYLFGFSSLDDFFLRSYKEIIASSLAYNHVGIIDTLKNKVNIKETAMIKDSMSLSVTLSWTKGGIRNGIFKIFEKYFSSSKALKSSISEQYLLIVFQLLRFCDCSSEEELLSLFEGPNHFDLPLSIDALKFEFLEEYDLWIKPKSCVEMINYFGNLCGIENIWSTQIVYHLASKLLLLIESSILGIEKLINLRRLKLLFILSHDGFQSTHVCDLLISNLSSYMKDSLLNNDTAIILTSLLQLNSGTLSNITVYSLVTIICTLLEASRTPDSERLALWVLSNRNKFQTGEFTDIIHFGFDIVEDKNANCLPDLVEFVNKAFRDKSHVQILMHYLSLLFKHNSTFQNFNLKIDSQRLTQEFIQNLFTIKTLYAENLSDGMIQWIGRSLGLYYQNNGKIPNRELYEFDNRSLRHSNMIDFDDEVKSLDTIFRQIIHDLPSSSLRARYCFETIVGVLLQKHNTQAENMSSQISYDELFREFEEFIYPISSYMCSVLIDQVELETASYYKHGLDQALNGFTTILKVYKFERWLSQIVFSIINELSSQSSIMILLANYMRQIPRFVQECFCPLVLFYIQSESIKRGKIIGKMISDFFSQDFAILTKDSIVLFLELVLLIRLGTKNGNEKFVSIYRVIDIARVYEAALFINKNKTALLLFEDHHSAVGLVTKGPILSNKRYESLLKNIYSGIEDNDLIFGLPIVPELDYGLQILRHNNLQWGEMMFNNAKFESNLFWRCDERLATVNKITESMMDMGWSGISSIVNQYSSSVCEELVSTSDAMYEQLWKLNQWDLSIPKDKSTEHQFVYSMLKNINDKPDFHSKLTKDAINDLVKIDISKFHKHGSTQNETLESWVRTLTICNTVDDILGSEDQNFGSMLKKFSASTEWFREATVDEFENILLARRTILSIMSQYGSREEKGYFQISHGNCWLGIVNELNFYNNIMIEKGSTQKAVNGAVFLNEISQVEHLVDNAYIKRIAKYNLAYAFWTQQSDTRFPIETLKDVIETDKTSATALPEAQMVISSLPTELLIATLAKWSDECKQETSSVIMEKYIDPLTELLESIDVSNPPHDYLGLTFHIMAKFCDDQIQKRESNSGVSKSLDSIKLLENDIKALAKFLKEETTKEKKKYAHLDLLRLKNRHKQQVKEVQKEQEERANYITKAVNFYFKSMAYDDHQFIEQSIDRFCSLWIENNNIEIDSNQLLLLPTHNFVTWNNQLVSKLMDERTHFQDTLKNLLIHISLNHPFHTLYLLKSLRITKVESDDPAAISRGNVAQRIWETLCTCESKFNVEGIHNILTSIDALSDKSVEIANIKLKNIKRVPITRLPDGRWWIDSLPNLCIPSPVKSIQICKNKPYRRDELPLVLSISETLVVAPSGVSHPKIMKVQLTNGESQKMLLKAPDDLRQDAIMIQVFKKVNKLLWKDIQTKKRRLRIRTYNVLPLGPSSGILEFVPNSMPLVDILKFLHQGDELDINDARLKMKEVQTQAKSVRYQVYKSICKKIQPNLRTFFFNNFTSPDTWFESRCLYSHGVATTSIIGYILGIGDRHCNNILLDKSSGEPIHIDFGVAFDQGKSLPIPETVPFRLTRDLVDGLGVTKVDGMFSKSCEHVLRVLRLNKQYIISILNVLKYDPLYSWTLSPLRKKKLQHIYYNVENDIGFDEFVNTDLGSEANSAIETVKRKLDASGLSDEAVVRELIRDAVDPQNLALIFMGWSPFL</sequence>
<comment type="similarity">
    <text evidence="3 16">Belongs to the PI3/PI4-kinase family. ATM subfamily.</text>
</comment>
<dbReference type="RefSeq" id="XP_029323615.1">
    <property type="nucleotide sequence ID" value="XM_029467755.1"/>
</dbReference>
<dbReference type="InterPro" id="IPR003152">
    <property type="entry name" value="FATC_dom"/>
</dbReference>
<evidence type="ECO:0000256" key="14">
    <source>
        <dbReference type="ARBA" id="ARBA00047899"/>
    </source>
</evidence>
<dbReference type="InterPro" id="IPR014009">
    <property type="entry name" value="PIK_FAT"/>
</dbReference>
<dbReference type="PROSITE" id="PS00916">
    <property type="entry name" value="PI3_4_KINASE_2"/>
    <property type="match status" value="1"/>
</dbReference>
<dbReference type="GO" id="GO:0005524">
    <property type="term" value="F:ATP binding"/>
    <property type="evidence" value="ECO:0007669"/>
    <property type="project" value="UniProtKB-KW"/>
</dbReference>
<dbReference type="GO" id="GO:0004674">
    <property type="term" value="F:protein serine/threonine kinase activity"/>
    <property type="evidence" value="ECO:0007669"/>
    <property type="project" value="UniProtKB-KW"/>
</dbReference>
<keyword evidence="11 16" id="KW-0067">ATP-binding</keyword>
<dbReference type="Pfam" id="PF11640">
    <property type="entry name" value="TAN"/>
    <property type="match status" value="1"/>
</dbReference>
<evidence type="ECO:0000313" key="20">
    <source>
        <dbReference type="EMBL" id="AWU78139.1"/>
    </source>
</evidence>
<organism evidence="20 21">
    <name type="scientific">Pichia kudriavzevii</name>
    <name type="common">Yeast</name>
    <name type="synonym">Issatchenkia orientalis</name>
    <dbReference type="NCBI Taxonomy" id="4909"/>
    <lineage>
        <taxon>Eukaryota</taxon>
        <taxon>Fungi</taxon>
        <taxon>Dikarya</taxon>
        <taxon>Ascomycota</taxon>
        <taxon>Saccharomycotina</taxon>
        <taxon>Pichiomycetes</taxon>
        <taxon>Pichiales</taxon>
        <taxon>Pichiaceae</taxon>
        <taxon>Pichia</taxon>
    </lineage>
</organism>
<keyword evidence="12 16" id="KW-0779">Telomere</keyword>
<evidence type="ECO:0000256" key="7">
    <source>
        <dbReference type="ARBA" id="ARBA00022679"/>
    </source>
</evidence>
<dbReference type="PROSITE" id="PS00915">
    <property type="entry name" value="PI3_4_KINASE_1"/>
    <property type="match status" value="1"/>
</dbReference>
<evidence type="ECO:0000259" key="18">
    <source>
        <dbReference type="PROSITE" id="PS51189"/>
    </source>
</evidence>
<evidence type="ECO:0000256" key="15">
    <source>
        <dbReference type="ARBA" id="ARBA00048679"/>
    </source>
</evidence>
<dbReference type="KEGG" id="pkz:C5L36_0E02010"/>
<comment type="subcellular location">
    <subcellularLocation>
        <location evidence="2 16">Chromosome</location>
        <location evidence="2 16">Telomere</location>
    </subcellularLocation>
    <subcellularLocation>
        <location evidence="1 16">Nucleus</location>
    </subcellularLocation>
</comment>
<dbReference type="GO" id="GO:0000781">
    <property type="term" value="C:chromosome, telomeric region"/>
    <property type="evidence" value="ECO:0007669"/>
    <property type="project" value="UniProtKB-SubCell"/>
</dbReference>
<evidence type="ECO:0000256" key="16">
    <source>
        <dbReference type="RuleBase" id="RU365027"/>
    </source>
</evidence>
<dbReference type="GO" id="GO:0006325">
    <property type="term" value="P:chromatin organization"/>
    <property type="evidence" value="ECO:0007669"/>
    <property type="project" value="UniProtKB-KW"/>
</dbReference>
<keyword evidence="8 16" id="KW-0547">Nucleotide-binding</keyword>
<evidence type="ECO:0000256" key="3">
    <source>
        <dbReference type="ARBA" id="ARBA00010769"/>
    </source>
</evidence>
<evidence type="ECO:0000256" key="1">
    <source>
        <dbReference type="ARBA" id="ARBA00004123"/>
    </source>
</evidence>
<dbReference type="InterPro" id="IPR036940">
    <property type="entry name" value="PI3/4_kinase_cat_sf"/>
</dbReference>
<dbReference type="PROSITE" id="PS51189">
    <property type="entry name" value="FAT"/>
    <property type="match status" value="1"/>
</dbReference>
<dbReference type="SMART" id="SM00146">
    <property type="entry name" value="PI3Kc"/>
    <property type="match status" value="1"/>
</dbReference>
<dbReference type="GO" id="GO:0035556">
    <property type="term" value="P:intracellular signal transduction"/>
    <property type="evidence" value="ECO:0007669"/>
    <property type="project" value="UniProtKB-ARBA"/>
</dbReference>
<comment type="function">
    <text evidence="16">Serine/threonine protein kinase which activates checkpoint signaling upon genotoxic stresses such as ionizing radiation (IR), ultraviolet light (UV), or DNA replication stalling, thereby acting as a DNA damage sensor. Recognizes the substrate consensus sequence [ST]-Q. Phosphorylates histone H2A to form H2AS128ph (gamma-H2A) at sites of DNA damage, involved in the regulation of DNA damage response mechanism. Required for the control of telomere length and genome stability.</text>
</comment>
<evidence type="ECO:0000256" key="4">
    <source>
        <dbReference type="ARBA" id="ARBA00012513"/>
    </source>
</evidence>
<evidence type="ECO:0000259" key="19">
    <source>
        <dbReference type="PROSITE" id="PS51190"/>
    </source>
</evidence>
<dbReference type="VEuPathDB" id="FungiDB:C5L36_0E02010"/>
<dbReference type="Pfam" id="PF00454">
    <property type="entry name" value="PI3_PI4_kinase"/>
    <property type="match status" value="1"/>
</dbReference>
<evidence type="ECO:0000256" key="10">
    <source>
        <dbReference type="ARBA" id="ARBA00022777"/>
    </source>
</evidence>
<evidence type="ECO:0000256" key="2">
    <source>
        <dbReference type="ARBA" id="ARBA00004574"/>
    </source>
</evidence>
<dbReference type="InterPro" id="IPR011009">
    <property type="entry name" value="Kinase-like_dom_sf"/>
</dbReference>
<dbReference type="Gene3D" id="1.10.1070.11">
    <property type="entry name" value="Phosphatidylinositol 3-/4-kinase, catalytic domain"/>
    <property type="match status" value="1"/>
</dbReference>
<dbReference type="GO" id="GO:0005634">
    <property type="term" value="C:nucleus"/>
    <property type="evidence" value="ECO:0007669"/>
    <property type="project" value="UniProtKB-SubCell"/>
</dbReference>
<comment type="catalytic activity">
    <reaction evidence="14 16">
        <text>L-threonyl-[protein] + ATP = O-phospho-L-threonyl-[protein] + ADP + H(+)</text>
        <dbReference type="Rhea" id="RHEA:46608"/>
        <dbReference type="Rhea" id="RHEA-COMP:11060"/>
        <dbReference type="Rhea" id="RHEA-COMP:11605"/>
        <dbReference type="ChEBI" id="CHEBI:15378"/>
        <dbReference type="ChEBI" id="CHEBI:30013"/>
        <dbReference type="ChEBI" id="CHEBI:30616"/>
        <dbReference type="ChEBI" id="CHEBI:61977"/>
        <dbReference type="ChEBI" id="CHEBI:456216"/>
        <dbReference type="EC" id="2.7.11.1"/>
    </reaction>
</comment>
<dbReference type="InterPro" id="IPR021668">
    <property type="entry name" value="TAN"/>
</dbReference>
<dbReference type="GO" id="GO:0106310">
    <property type="term" value="F:protein serine kinase activity"/>
    <property type="evidence" value="ECO:0007669"/>
    <property type="project" value="RHEA"/>
</dbReference>
<dbReference type="CDD" id="cd05171">
    <property type="entry name" value="PIKKc_ATM"/>
    <property type="match status" value="1"/>
</dbReference>
<dbReference type="PROSITE" id="PS50290">
    <property type="entry name" value="PI3_4_KINASE_3"/>
    <property type="match status" value="1"/>
</dbReference>
<dbReference type="PANTHER" id="PTHR37079">
    <property type="entry name" value="SERINE/THREONINE-PROTEIN KINASE ATM"/>
    <property type="match status" value="1"/>
</dbReference>
<dbReference type="PROSITE" id="PS51190">
    <property type="entry name" value="FATC"/>
    <property type="match status" value="1"/>
</dbReference>
<dbReference type="InterPro" id="IPR018936">
    <property type="entry name" value="PI3/4_kinase_CS"/>
</dbReference>
<dbReference type="STRING" id="4909.A0A2U9RBB7"/>
<keyword evidence="16" id="KW-0158">Chromosome</keyword>
<dbReference type="Proteomes" id="UP000249293">
    <property type="component" value="Chromosome 5"/>
</dbReference>
<feature type="domain" description="FAT" evidence="18">
    <location>
        <begin position="1928"/>
        <end position="2546"/>
    </location>
</feature>
<keyword evidence="13 16" id="KW-0539">Nucleus</keyword>
<evidence type="ECO:0000256" key="6">
    <source>
        <dbReference type="ARBA" id="ARBA00022527"/>
    </source>
</evidence>
<evidence type="ECO:0000256" key="9">
    <source>
        <dbReference type="ARBA" id="ARBA00022763"/>
    </source>
</evidence>
<dbReference type="EC" id="2.7.11.1" evidence="4 16"/>
<dbReference type="Gene3D" id="3.30.1010.10">
    <property type="entry name" value="Phosphatidylinositol 3-kinase Catalytic Subunit, Chain A, domain 4"/>
    <property type="match status" value="1"/>
</dbReference>
<evidence type="ECO:0000256" key="11">
    <source>
        <dbReference type="ARBA" id="ARBA00022840"/>
    </source>
</evidence>
<proteinExistence type="inferred from homology"/>
<evidence type="ECO:0000313" key="21">
    <source>
        <dbReference type="Proteomes" id="UP000249293"/>
    </source>
</evidence>
<evidence type="ECO:0000256" key="8">
    <source>
        <dbReference type="ARBA" id="ARBA00022741"/>
    </source>
</evidence>
<keyword evidence="9 16" id="KW-0227">DNA damage</keyword>
<accession>A0A2U9RBB7</accession>
<dbReference type="SUPFAM" id="SSF56112">
    <property type="entry name" value="Protein kinase-like (PK-like)"/>
    <property type="match status" value="1"/>
</dbReference>
<keyword evidence="6 16" id="KW-0723">Serine/threonine-protein kinase</keyword>
<keyword evidence="10 16" id="KW-0418">Kinase</keyword>
<evidence type="ECO:0000256" key="13">
    <source>
        <dbReference type="ARBA" id="ARBA00023242"/>
    </source>
</evidence>
<dbReference type="InterPro" id="IPR044107">
    <property type="entry name" value="PIKKc_ATM"/>
</dbReference>
<feature type="domain" description="FATC" evidence="19">
    <location>
        <begin position="2972"/>
        <end position="3004"/>
    </location>
</feature>
<evidence type="ECO:0000256" key="5">
    <source>
        <dbReference type="ARBA" id="ARBA00014619"/>
    </source>
</evidence>
<name>A0A2U9RBB7_PICKU</name>
<evidence type="ECO:0000256" key="12">
    <source>
        <dbReference type="ARBA" id="ARBA00022895"/>
    </source>
</evidence>
<dbReference type="Pfam" id="PF02260">
    <property type="entry name" value="FATC"/>
    <property type="match status" value="1"/>
</dbReference>
<dbReference type="SMART" id="SM01342">
    <property type="entry name" value="TAN"/>
    <property type="match status" value="1"/>
</dbReference>
<keyword evidence="7 16" id="KW-0808">Transferase</keyword>
<dbReference type="GO" id="GO:0006281">
    <property type="term" value="P:DNA repair"/>
    <property type="evidence" value="ECO:0007669"/>
    <property type="project" value="InterPro"/>
</dbReference>
<dbReference type="SMART" id="SM01343">
    <property type="entry name" value="FATC"/>
    <property type="match status" value="1"/>
</dbReference>
<keyword evidence="21" id="KW-1185">Reference proteome</keyword>
<gene>
    <name evidence="20" type="ORF">C5L36_0E02010</name>
</gene>
<dbReference type="OrthoDB" id="381190at2759"/>
<dbReference type="InterPro" id="IPR038980">
    <property type="entry name" value="ATM_plant"/>
</dbReference>
<dbReference type="GeneID" id="40385998"/>
<reference evidence="20 21" key="1">
    <citation type="submission" date="2018-06" db="EMBL/GenBank/DDBJ databases">
        <title>Population genomics shows no distinction between pathogenic Candida krusei and environmental Pichia kudriavzevii: One species, four names.</title>
        <authorList>
            <person name="Douglass A.P."/>
            <person name="Offei B."/>
            <person name="Braun-Galleani S."/>
            <person name="Coughlan A.Y."/>
            <person name="Martos A."/>
            <person name="Ortiz-Merino R.A."/>
            <person name="Byrne K.P."/>
            <person name="Wolfe K.H."/>
        </authorList>
    </citation>
    <scope>NUCLEOTIDE SEQUENCE [LARGE SCALE GENOMIC DNA]</scope>
    <source>
        <strain evidence="20 21">CBS573</strain>
    </source>
</reference>
<keyword evidence="16" id="KW-0156">Chromatin regulator</keyword>
<dbReference type="InterPro" id="IPR000403">
    <property type="entry name" value="PI3/4_kinase_cat_dom"/>
</dbReference>
<evidence type="ECO:0000259" key="17">
    <source>
        <dbReference type="PROSITE" id="PS50290"/>
    </source>
</evidence>
<feature type="domain" description="PI3K/PI4K catalytic" evidence="17">
    <location>
        <begin position="2656"/>
        <end position="2962"/>
    </location>
</feature>
<comment type="catalytic activity">
    <reaction evidence="15">
        <text>L-seryl-[protein] + ATP = O-phospho-L-seryl-[protein] + ADP + H(+)</text>
        <dbReference type="Rhea" id="RHEA:17989"/>
        <dbReference type="Rhea" id="RHEA-COMP:9863"/>
        <dbReference type="Rhea" id="RHEA-COMP:11604"/>
        <dbReference type="ChEBI" id="CHEBI:15378"/>
        <dbReference type="ChEBI" id="CHEBI:29999"/>
        <dbReference type="ChEBI" id="CHEBI:30616"/>
        <dbReference type="ChEBI" id="CHEBI:83421"/>
        <dbReference type="ChEBI" id="CHEBI:456216"/>
        <dbReference type="EC" id="2.7.11.1"/>
    </reaction>
</comment>
<dbReference type="PANTHER" id="PTHR37079:SF4">
    <property type="entry name" value="SERINE_THREONINE-PROTEIN KINASE ATM"/>
    <property type="match status" value="1"/>
</dbReference>